<reference evidence="2 3" key="1">
    <citation type="submission" date="2015-09" db="EMBL/GenBank/DDBJ databases">
        <authorList>
            <consortium name="Pathogen Informatics"/>
        </authorList>
    </citation>
    <scope>NUCLEOTIDE SEQUENCE [LARGE SCALE GENOMIC DNA]</scope>
    <source>
        <strain evidence="2 3">2789STDY5834970</strain>
    </source>
</reference>
<evidence type="ECO:0000313" key="2">
    <source>
        <dbReference type="EMBL" id="CUN00558.1"/>
    </source>
</evidence>
<dbReference type="EMBL" id="CYXN01000010">
    <property type="protein sequence ID" value="CUN00558.1"/>
    <property type="molecule type" value="Genomic_DNA"/>
</dbReference>
<proteinExistence type="predicted"/>
<dbReference type="Proteomes" id="UP000095649">
    <property type="component" value="Unassembled WGS sequence"/>
</dbReference>
<protein>
    <recommendedName>
        <fullName evidence="4">Conjugal transfer protein TraD</fullName>
    </recommendedName>
</protein>
<feature type="transmembrane region" description="Helical" evidence="1">
    <location>
        <begin position="36"/>
        <end position="54"/>
    </location>
</feature>
<evidence type="ECO:0000313" key="3">
    <source>
        <dbReference type="Proteomes" id="UP000095649"/>
    </source>
</evidence>
<keyword evidence="1" id="KW-1133">Transmembrane helix</keyword>
<keyword evidence="1" id="KW-0812">Transmembrane</keyword>
<organism evidence="2 3">
    <name type="scientific">Faecalibacterium prausnitzii</name>
    <dbReference type="NCBI Taxonomy" id="853"/>
    <lineage>
        <taxon>Bacteria</taxon>
        <taxon>Bacillati</taxon>
        <taxon>Bacillota</taxon>
        <taxon>Clostridia</taxon>
        <taxon>Eubacteriales</taxon>
        <taxon>Oscillospiraceae</taxon>
        <taxon>Faecalibacterium</taxon>
    </lineage>
</organism>
<sequence>MKLKFTRKTWYFFLLAAAAVSMLGGFAVLGGMDFSGLEMIVFCLTGIAVLFLAAQKGAPAKEKRNYTGVFVVLMLSKLGASGWAGDICSALVWPALLATEYERGKPIQRQLQLVIAAEVLRLVFWMLTKYAGMSGLAFWTNILFVLLTCARGWAGLTLYKTQEETL</sequence>
<dbReference type="OrthoDB" id="1861038at2"/>
<name>A0A173TH26_9FIRM</name>
<feature type="transmembrane region" description="Helical" evidence="1">
    <location>
        <begin position="12"/>
        <end position="30"/>
    </location>
</feature>
<keyword evidence="1" id="KW-0472">Membrane</keyword>
<feature type="transmembrane region" description="Helical" evidence="1">
    <location>
        <begin position="138"/>
        <end position="159"/>
    </location>
</feature>
<accession>A0A173TH26</accession>
<dbReference type="RefSeq" id="WP_055185977.1">
    <property type="nucleotide sequence ID" value="NZ_CYXN01000010.1"/>
</dbReference>
<gene>
    <name evidence="2" type="ORF">ERS852582_01504</name>
</gene>
<dbReference type="AlphaFoldDB" id="A0A173TH26"/>
<evidence type="ECO:0000256" key="1">
    <source>
        <dbReference type="SAM" id="Phobius"/>
    </source>
</evidence>
<evidence type="ECO:0008006" key="4">
    <source>
        <dbReference type="Google" id="ProtNLM"/>
    </source>
</evidence>